<accession>A0ABU6GT66</accession>
<evidence type="ECO:0000313" key="2">
    <source>
        <dbReference type="EMBL" id="MEC0242945.1"/>
    </source>
</evidence>
<sequence>MDQPIPNWRRKGWIMMDKHDDHENEARFPGVDPIPDPGTENPSSTSMIEDILEEGSKKAKKHKDSDQSDHS</sequence>
<protein>
    <submittedName>
        <fullName evidence="2">Uncharacterized protein</fullName>
    </submittedName>
</protein>
<organism evidence="2 3">
    <name type="scientific">Paenibacillus dokdonensis</name>
    <dbReference type="NCBI Taxonomy" id="2567944"/>
    <lineage>
        <taxon>Bacteria</taxon>
        <taxon>Bacillati</taxon>
        <taxon>Bacillota</taxon>
        <taxon>Bacilli</taxon>
        <taxon>Bacillales</taxon>
        <taxon>Paenibacillaceae</taxon>
        <taxon>Paenibacillus</taxon>
    </lineage>
</organism>
<dbReference type="EMBL" id="JARLKZ010000021">
    <property type="protein sequence ID" value="MEC0242945.1"/>
    <property type="molecule type" value="Genomic_DNA"/>
</dbReference>
<dbReference type="Proteomes" id="UP001344632">
    <property type="component" value="Unassembled WGS sequence"/>
</dbReference>
<gene>
    <name evidence="2" type="ORF">P4H66_24335</name>
</gene>
<name>A0ABU6GT66_9BACL</name>
<dbReference type="RefSeq" id="WP_326090715.1">
    <property type="nucleotide sequence ID" value="NZ_JARLKZ010000021.1"/>
</dbReference>
<comment type="caution">
    <text evidence="2">The sequence shown here is derived from an EMBL/GenBank/DDBJ whole genome shotgun (WGS) entry which is preliminary data.</text>
</comment>
<evidence type="ECO:0000313" key="3">
    <source>
        <dbReference type="Proteomes" id="UP001344632"/>
    </source>
</evidence>
<proteinExistence type="predicted"/>
<reference evidence="2 3" key="1">
    <citation type="submission" date="2023-03" db="EMBL/GenBank/DDBJ databases">
        <title>Bacillus Genome Sequencing.</title>
        <authorList>
            <person name="Dunlap C."/>
        </authorList>
    </citation>
    <scope>NUCLEOTIDE SEQUENCE [LARGE SCALE GENOMIC DNA]</scope>
    <source>
        <strain evidence="2 3">BD-525</strain>
    </source>
</reference>
<feature type="region of interest" description="Disordered" evidence="1">
    <location>
        <begin position="19"/>
        <end position="71"/>
    </location>
</feature>
<keyword evidence="3" id="KW-1185">Reference proteome</keyword>
<evidence type="ECO:0000256" key="1">
    <source>
        <dbReference type="SAM" id="MobiDB-lite"/>
    </source>
</evidence>